<name>A0A8H4V5R2_9HYPO</name>
<accession>A0A8H4V5R2</accession>
<proteinExistence type="predicted"/>
<gene>
    <name evidence="1" type="ORF">G6O67_005045</name>
</gene>
<reference evidence="1 2" key="1">
    <citation type="journal article" date="2020" name="Genome Biol. Evol.">
        <title>A new high-quality draft genome assembly of the Chinese cordyceps Ophiocordyceps sinensis.</title>
        <authorList>
            <person name="Shu R."/>
            <person name="Zhang J."/>
            <person name="Meng Q."/>
            <person name="Zhang H."/>
            <person name="Zhou G."/>
            <person name="Li M."/>
            <person name="Wu P."/>
            <person name="Zhao Y."/>
            <person name="Chen C."/>
            <person name="Qin Q."/>
        </authorList>
    </citation>
    <scope>NUCLEOTIDE SEQUENCE [LARGE SCALE GENOMIC DNA]</scope>
    <source>
        <strain evidence="1 2">IOZ07</strain>
    </source>
</reference>
<protein>
    <submittedName>
        <fullName evidence="1">Uncharacterized protein</fullName>
    </submittedName>
</protein>
<dbReference type="Proteomes" id="UP000557566">
    <property type="component" value="Unassembled WGS sequence"/>
</dbReference>
<sequence>MVGKICMITYLNDDWEEDTWGIWISSGVFPCRGFSAVADDGQPGMSNLYINEDCCVEIDDRMYNCTVLAQLEEIDIPWLRQYMECVRVDDDDDPGEEVSEWLGFPACLAYRGCSVSRLAFVDVAIRRGLGPEGRHPKAGLEDV</sequence>
<evidence type="ECO:0000313" key="2">
    <source>
        <dbReference type="Proteomes" id="UP000557566"/>
    </source>
</evidence>
<dbReference type="AlphaFoldDB" id="A0A8H4V5R2"/>
<organism evidence="1 2">
    <name type="scientific">Ophiocordyceps sinensis</name>
    <dbReference type="NCBI Taxonomy" id="72228"/>
    <lineage>
        <taxon>Eukaryota</taxon>
        <taxon>Fungi</taxon>
        <taxon>Dikarya</taxon>
        <taxon>Ascomycota</taxon>
        <taxon>Pezizomycotina</taxon>
        <taxon>Sordariomycetes</taxon>
        <taxon>Hypocreomycetidae</taxon>
        <taxon>Hypocreales</taxon>
        <taxon>Ophiocordycipitaceae</taxon>
        <taxon>Ophiocordyceps</taxon>
    </lineage>
</organism>
<dbReference type="EMBL" id="JAAVMX010000005">
    <property type="protein sequence ID" value="KAF4508700.1"/>
    <property type="molecule type" value="Genomic_DNA"/>
</dbReference>
<evidence type="ECO:0000313" key="1">
    <source>
        <dbReference type="EMBL" id="KAF4508700.1"/>
    </source>
</evidence>
<comment type="caution">
    <text evidence="1">The sequence shown here is derived from an EMBL/GenBank/DDBJ whole genome shotgun (WGS) entry which is preliminary data.</text>
</comment>
<keyword evidence="2" id="KW-1185">Reference proteome</keyword>